<dbReference type="InterPro" id="IPR006665">
    <property type="entry name" value="OmpA-like"/>
</dbReference>
<evidence type="ECO:0000256" key="2">
    <source>
        <dbReference type="ARBA" id="ARBA00023136"/>
    </source>
</evidence>
<keyword evidence="2 4" id="KW-0472">Membrane</keyword>
<organism evidence="7 8">
    <name type="scientific">Pleionea mediterranea</name>
    <dbReference type="NCBI Taxonomy" id="523701"/>
    <lineage>
        <taxon>Bacteria</taxon>
        <taxon>Pseudomonadati</taxon>
        <taxon>Pseudomonadota</taxon>
        <taxon>Gammaproteobacteria</taxon>
        <taxon>Oceanospirillales</taxon>
        <taxon>Pleioneaceae</taxon>
        <taxon>Pleionea</taxon>
    </lineage>
</organism>
<comment type="caution">
    <text evidence="7">The sequence shown here is derived from an EMBL/GenBank/DDBJ whole genome shotgun (WGS) entry which is preliminary data.</text>
</comment>
<dbReference type="GO" id="GO:0009279">
    <property type="term" value="C:cell outer membrane"/>
    <property type="evidence" value="ECO:0007669"/>
    <property type="project" value="UniProtKB-SubCell"/>
</dbReference>
<dbReference type="PROSITE" id="PS51123">
    <property type="entry name" value="OMPA_2"/>
    <property type="match status" value="1"/>
</dbReference>
<proteinExistence type="predicted"/>
<dbReference type="RefSeq" id="WP_109764885.1">
    <property type="nucleotide sequence ID" value="NZ_QGGU01000014.1"/>
</dbReference>
<evidence type="ECO:0000313" key="7">
    <source>
        <dbReference type="EMBL" id="PWK45338.1"/>
    </source>
</evidence>
<dbReference type="CDD" id="cd07185">
    <property type="entry name" value="OmpA_C-like"/>
    <property type="match status" value="1"/>
</dbReference>
<dbReference type="EMBL" id="QGGU01000014">
    <property type="protein sequence ID" value="PWK45338.1"/>
    <property type="molecule type" value="Genomic_DNA"/>
</dbReference>
<evidence type="ECO:0000259" key="6">
    <source>
        <dbReference type="PROSITE" id="PS51123"/>
    </source>
</evidence>
<dbReference type="SUPFAM" id="SSF103088">
    <property type="entry name" value="OmpA-like"/>
    <property type="match status" value="1"/>
</dbReference>
<evidence type="ECO:0000256" key="3">
    <source>
        <dbReference type="ARBA" id="ARBA00023237"/>
    </source>
</evidence>
<reference evidence="7 8" key="1">
    <citation type="submission" date="2018-05" db="EMBL/GenBank/DDBJ databases">
        <title>Genomic Encyclopedia of Type Strains, Phase IV (KMG-IV): sequencing the most valuable type-strain genomes for metagenomic binning, comparative biology and taxonomic classification.</title>
        <authorList>
            <person name="Goeker M."/>
        </authorList>
    </citation>
    <scope>NUCLEOTIDE SEQUENCE [LARGE SCALE GENOMIC DNA]</scope>
    <source>
        <strain evidence="7 8">DSM 25350</strain>
    </source>
</reference>
<evidence type="ECO:0000256" key="1">
    <source>
        <dbReference type="ARBA" id="ARBA00004442"/>
    </source>
</evidence>
<dbReference type="PANTHER" id="PTHR30329">
    <property type="entry name" value="STATOR ELEMENT OF FLAGELLAR MOTOR COMPLEX"/>
    <property type="match status" value="1"/>
</dbReference>
<accession>A0A316FAI8</accession>
<dbReference type="PROSITE" id="PS51257">
    <property type="entry name" value="PROKAR_LIPOPROTEIN"/>
    <property type="match status" value="1"/>
</dbReference>
<dbReference type="InterPro" id="IPR036737">
    <property type="entry name" value="OmpA-like_sf"/>
</dbReference>
<name>A0A316FAI8_9GAMM</name>
<comment type="subcellular location">
    <subcellularLocation>
        <location evidence="1">Cell outer membrane</location>
    </subcellularLocation>
</comment>
<evidence type="ECO:0000313" key="8">
    <source>
        <dbReference type="Proteomes" id="UP000245790"/>
    </source>
</evidence>
<dbReference type="OrthoDB" id="9782229at2"/>
<feature type="compositionally biased region" description="Polar residues" evidence="5">
    <location>
        <begin position="20"/>
        <end position="40"/>
    </location>
</feature>
<dbReference type="Gene3D" id="3.30.1330.60">
    <property type="entry name" value="OmpA-like domain"/>
    <property type="match status" value="1"/>
</dbReference>
<dbReference type="InterPro" id="IPR006664">
    <property type="entry name" value="OMP_bac"/>
</dbReference>
<protein>
    <submittedName>
        <fullName evidence="7">OmpA family protein</fullName>
    </submittedName>
</protein>
<dbReference type="InterPro" id="IPR050330">
    <property type="entry name" value="Bact_OuterMem_StrucFunc"/>
</dbReference>
<feature type="domain" description="OmpA-like" evidence="6">
    <location>
        <begin position="45"/>
        <end position="162"/>
    </location>
</feature>
<gene>
    <name evidence="7" type="ORF">C8D97_11411</name>
</gene>
<dbReference type="Pfam" id="PF00691">
    <property type="entry name" value="OmpA"/>
    <property type="match status" value="1"/>
</dbReference>
<evidence type="ECO:0000256" key="5">
    <source>
        <dbReference type="SAM" id="MobiDB-lite"/>
    </source>
</evidence>
<keyword evidence="3" id="KW-0998">Cell outer membrane</keyword>
<sequence length="177" mass="19552">MKTISLTLTMTALLITGCSSTDSQTSSAITETRPVETQQPEPVKVSKPVQGPTSKIQFAFDSTEISSMEAEKLAEWIDYLNKVNAQEIALHGHADEVGSENYNFDLSKRRAKAVEAKLNELLNNPITINLHAYGETRPIVNSSSELMQRKNRRVEIELLSADPTKQSAEVTDSSSNR</sequence>
<evidence type="ECO:0000256" key="4">
    <source>
        <dbReference type="PROSITE-ProRule" id="PRU00473"/>
    </source>
</evidence>
<feature type="region of interest" description="Disordered" evidence="5">
    <location>
        <begin position="20"/>
        <end position="50"/>
    </location>
</feature>
<dbReference type="PANTHER" id="PTHR30329:SF21">
    <property type="entry name" value="LIPOPROTEIN YIAD-RELATED"/>
    <property type="match status" value="1"/>
</dbReference>
<feature type="region of interest" description="Disordered" evidence="5">
    <location>
        <begin position="157"/>
        <end position="177"/>
    </location>
</feature>
<feature type="compositionally biased region" description="Polar residues" evidence="5">
    <location>
        <begin position="163"/>
        <end position="177"/>
    </location>
</feature>
<dbReference type="PRINTS" id="PR01021">
    <property type="entry name" value="OMPADOMAIN"/>
</dbReference>
<dbReference type="AlphaFoldDB" id="A0A316FAI8"/>
<dbReference type="Proteomes" id="UP000245790">
    <property type="component" value="Unassembled WGS sequence"/>
</dbReference>
<keyword evidence="8" id="KW-1185">Reference proteome</keyword>